<name>A0ACD4ZSN8_9ACTN</name>
<proteinExistence type="predicted"/>
<keyword evidence="2" id="KW-1185">Reference proteome</keyword>
<sequence>MSTPPSRESRISALPEHMRALLRARMAGHAVVTDAIAPVDRTAELPASFAQRRLWFLEEFRPGGVEYNSGLALRMTGALDRQALTWAVEQIVERHEGLRTTFDAVDGRAIQVVHPSMTVQVEHLDLSAYADPAARDAAADRVLRERLLTPFDLRVGPLFRVLLVRLGDDDHALLLSMHHIISDGRSLDILTGELGACYAAALNGRDAAELPALPVQYADFAAWQHDRLTETELQGGLEYWRQRLDGLQPLELPTDRPRPTVRSGAGAVHAFDIPQELAARLARLGREHGASLFVTLTAVTQLLLARYSGQDDIALGTATSGRDRAELENLVGFFVNTLVLRSHVDPSATVGDFLASAKGTVLEAFDHQEVPFDRVVEALAPERDPSRMPLVQAMVVLQSSTSAAPVFAGLRTEPMSVSRDALPFDFMLEFEEREGELQGAIEYGTDLFDAGTVGRMAGHWLGLAGALVAGGSGRVLGEVSMSGVVEREWVVGAGRGVVRGLPGGSVVEGFAARVAESPGALAVVCGDVSLTYGELDARAGRLARVLVGRGVGVESRVGLLLERSVDVVVAMLAVVRAGGVYVPLHGSYPEERVREVLGRSGAVVVVTDREVDEVGGLPVVRVNAEPASDVRLPSALRAGSLAYVMFTSGSTGVPKGVAVTHGDVVALAADSRWSSGAHGRVLFHSPHSFDAATFEVWVPLLNGGTVDVAEADLSASVVRAAVARGVSGLFLTKALFDVLAEEDPGCFAGLGEVWTGGEAASGVAMARVLEACPEIELVHVYGPTESTTFAVCGPVSGLDAEGAAVPLGGPMDNTSAYVLDDALQPTGIGVPGELYLGGAGLARGYDGRPGLTAERFVADPFGSGGRLYRTGDVVRWQSDGRLDFLGRNDRQVKVRGFRIELGEIESVLSRCPGVGQANVPAREDRPGAKRLVAYLVPSGDLDIADVREYAAGLLPEYMVPSAFVVLDALPLTANGKVDRRALPAPDLEIAEEYVGPRTETERAVAAVWTDVLGIERIGVHDNFFSRGGDSISSLQVVSRIRDACGVALSPRALFDRPTVAGLASVVDEDALLSATALGGTVVPVPRDGELPLSFAQERLWFLDEFAKSSVEYNVVDALRLTGVLDIDALRSAVSALVARHEALRTTFDSVEGRGVQRVRDAADAMADVAFRTAEVSDSAELDDALRAEAARPFDLRTGPLLRVLLLRMRTPGAPSRPVPQPAPQPQPEAGDADPSERTTHVLVLSMHHIVTDGWSMGVITRELSALYAAAIRGVDPALPELPVQYPDFAAWQRADAEGPLTGQLPYWREQLAGIETLDLPVDRPRPAVRTPVGALYSFDVPDGLARRLREAGQGQGQGQRQPQGTSLFMTLTAVTQLLLSRWTGQQDIALGTAVAGRERAELENLVGFFVNTLVLRTRVDESRSFTDLLAEARETVLQAFAHQDVPFSALVDTLAPDRDTSRTPLVQAMVSLQNTPDEPLDLLGVQVAPVPVPRETAQFDLTFGFQDHDGSMAAGIEYSTDLFDPASIERLARHWLNLAEAVLAAPAAPLYGIDTLAATEREALTRGHNRTAVEVPALSAPALFGKWVATTPGAPAVLRADGSALTYRELDARVARLAGRLRDAGIGPESRVALVLPRSVDQVVAVLAVLRAGAVFVPVDPSYPADRIAYILTDSGAELLITRKARATQLPLPAGLSVLVIDVPEPPVPAAEAGAGVPLSAGAYVIYTSGSTGRPKGVLVTHSGLASLAATQAERLGAGPGARVLQFASPGFDASWWELSMALLTGATLVVDEPDADRDAEPINRSDPRPDAGSDGQTSDWGARLGPLVATTGVTHATLPPALVAALDATDLPPVLVVAGEACPAETVDRCAPGRTMINAYGPTETTVCATMSTVLRAGAAGTPPIGAPVANTRTCVLDAWLRPVPVGVAGELYVAGHALARGYLNRPGLTAASFVADPFGSGERLYRTGDVVRRRADGELEYVGRRDDQLKVRGFRVEPREIESVLALHESVGQVTVDVPSGGSRLVAYVVPAPKTVPVPVPASAPGTGTDTGTAVPGRVDPAALREHAAAALPDYMVPSAFVVLDRIPLNANGKVDRAALPAPDPAADGGAGYVAPRPGAEEVLAGIWAEVLGAGRVGAHDNFFDLGGDSILSIQLVAKARRAGVEISSRDVFARQTVAALAAVATAGRPVGPEVRAEQGELHGEVGTTPIREWFFATHPVDPGHFAMSMAFELTAGADTAALRSAVSAVLAQHDALRTTFTHTDSEPDLDPDTETVTGRILPVSGIDIDEVFAEYDLSGAPDPDAAWQELAAGIAARIRLDDGPLLRVALGRLGNGRRARVQFTAHHLVVDGVSWRVLLADIETAYGQALAGRRIDLGRKTTSVRQWADRLAAHVASDGFDAQTGYWESVLDGAMTELPVDTHGGTDAVAHSVAHSVVDSVADEAVVMCALSAEQTDALLHRVPAAYRTRTNEVLLAALARTLRGWTGRDRVAIDLEGHGREELFDDIDLTRTVGWFTSLYPVALALPPGEEWRGSITSVKEQLRAVPDRGIGYGALRTLGASAAPGAPATAADALRALPDPRISFNYHGQFDVVGQEYGGQGDGGRGGDNGLYRAELPDAGGDRSGRERRSHLLDIVGGIQDGRLTFAWTYSPGLHHEETVRRLADAFADELAGFVAHCAEPGAGGCTPADFPLVDLTQDEVDRLAGDGRDVEDVYPLTPLQAGMLFHTLAEPDAAAYLEQFACVLDGVTDPDALARAWQRVVDRSDALRISVAWQEVERPVQVVHRHVRLPVRVVDWTGCPEDERAAKVAEALADERERGLDLGTTPLTRVLLARLPGGRTQVVWTFHHLLLDGWSSAALLSDVIAEYASLHNAPEATVPATPRGPFRDYLAWLADRDHAEGRAYWRERLAGFTEPVALPYDRPAAWAHRGRSTARVEVPLTPAAASRAAGFARRHRITLNALVQGAWSLLLAHHGGVRDVVFGATVSGRPAELPGAEEILGLFINTLPVRVDVDPDRPLVAWLRDIQERASEARQHEYVALRDVENELPPGAGLFESLVVFENYPVDGDAAARHGIALLDVDAIEATNYPLTLIAGAAASAGAAENDGLSMTLAYDPGLFDATTADRLAAHLARMVEELAAGPDGVLGDIAPLSAYESLRAARWGMGVAAPQPQPLGEWFARRATEHPDAPAVACGGEELSYRELDRRANRLARLLRARGVRGESPVAVLLPKSVEWVVAVLAVVRAGGVYVPVDPAWPTDRLRYVLEDCGAGVLLTDRQHVRRMPAGVGAALLVAVDDPAVAEELALLPVLPPRVAVPVTAAAYVIYTSGSTGRPKGVVVPHTGLTSLAASLADGCAADGSARVLQLASPGFDASVLELLLAFGGGGTLVLPSSDGPLAGEELARVLEEGRVTHALVPPTVLGTIPQGRAPELRTLLAGGEACGPDLVERWAGGGRTMVNAYGPTETTVVATMSGALAPGGTPPIGGPVSGAAVSVLDGRLRPVPVGVPGEMYVAGAAVARGYLGRPGLTASRFVADPSGGGRLYRTGDLARWRSDGQLEYVGRADDQVKVRGLRIELREIEAVLARHESVARAAVTVREDRPGVKRIVAYVVPEPGGAYVVPERRTDAAPGTLRAAAPQPLPEAMPETLPQAPSPEALRAFAGASLPEYMLPTAFVTLPELPVNASGKIDRAALPAPGPAADRAPHTPPRTETERTLCRIWADVLGTDQVGVHDSFFELGGDSILSIQVVSRARRAGLELYSRDVFVGQTVAGLAAEMDAARDSATPAPVGEDSEAGPLPPTPVAEWFFATHTTAPAHFDMTMSFELAPDARESALRRAVAVLLTRHGMLRAVFAPNSAGGWSGRILEPEHIGEGAVFTVHELAGAADPEARWDSLVRDVQAGFRLETGPLFRVLLGTRGPGRAPWLTVVAHHLVVDGVSWRILLDDLEAAYAQALAGEPVLPRPRTSSVRQWAERLAGWVADGGFDAQLDHWRSVTDPAAVPIPVDRPGAPNTGAELDAVARTLSAEQTHALLNLAPGRYRTQINDVLLAGLARVLAAWTGRDRTVVNLESHGREDLFEDIDLSGTVGWFTAIHPVALEATADADWDETIRSVKRQLRAVPDHGVGYGALRALSAPDTPGRALASEVAREPRISFNYLGRFDVVGTGTGTGGRRGADDGLIRSELNFAGRDFSLDEQRPHLIDVGAVVQDGRLTVTWSYSSAMYARETVDGLATAYARALGEIADRSAES</sequence>
<accession>A0ACD4ZSN8</accession>
<organism evidence="1 2">
    <name type="scientific">Streptomyces scopuliridis</name>
    <dbReference type="NCBI Taxonomy" id="452529"/>
    <lineage>
        <taxon>Bacteria</taxon>
        <taxon>Bacillati</taxon>
        <taxon>Actinomycetota</taxon>
        <taxon>Actinomycetes</taxon>
        <taxon>Kitasatosporales</taxon>
        <taxon>Streptomycetaceae</taxon>
        <taxon>Streptomyces</taxon>
    </lineage>
</organism>
<evidence type="ECO:0000313" key="2">
    <source>
        <dbReference type="Proteomes" id="UP001348369"/>
    </source>
</evidence>
<gene>
    <name evidence="1" type="ORF">OG835_33625</name>
</gene>
<dbReference type="EMBL" id="CP109109">
    <property type="protein sequence ID" value="WSC01460.1"/>
    <property type="molecule type" value="Genomic_DNA"/>
</dbReference>
<reference evidence="1" key="1">
    <citation type="submission" date="2022-10" db="EMBL/GenBank/DDBJ databases">
        <title>The complete genomes of actinobacterial strains from the NBC collection.</title>
        <authorList>
            <person name="Joergensen T.S."/>
            <person name="Alvarez Arevalo M."/>
            <person name="Sterndorff E.B."/>
            <person name="Faurdal D."/>
            <person name="Vuksanovic O."/>
            <person name="Mourched A.-S."/>
            <person name="Charusanti P."/>
            <person name="Shaw S."/>
            <person name="Blin K."/>
            <person name="Weber T."/>
        </authorList>
    </citation>
    <scope>NUCLEOTIDE SEQUENCE</scope>
    <source>
        <strain evidence="1">NBC 01771</strain>
    </source>
</reference>
<dbReference type="Proteomes" id="UP001348369">
    <property type="component" value="Chromosome"/>
</dbReference>
<protein>
    <submittedName>
        <fullName evidence="1">Amino acid adenylation domain-containing protein</fullName>
    </submittedName>
</protein>
<evidence type="ECO:0000313" key="1">
    <source>
        <dbReference type="EMBL" id="WSC01460.1"/>
    </source>
</evidence>